<evidence type="ECO:0000313" key="2">
    <source>
        <dbReference type="EMBL" id="CAI8055660.1"/>
    </source>
</evidence>
<comment type="caution">
    <text evidence="2">The sequence shown here is derived from an EMBL/GenBank/DDBJ whole genome shotgun (WGS) entry which is preliminary data.</text>
</comment>
<feature type="compositionally biased region" description="Basic residues" evidence="1">
    <location>
        <begin position="1"/>
        <end position="10"/>
    </location>
</feature>
<dbReference type="Proteomes" id="UP001174909">
    <property type="component" value="Unassembled WGS sequence"/>
</dbReference>
<evidence type="ECO:0000313" key="3">
    <source>
        <dbReference type="Proteomes" id="UP001174909"/>
    </source>
</evidence>
<reference evidence="2" key="1">
    <citation type="submission" date="2023-03" db="EMBL/GenBank/DDBJ databases">
        <authorList>
            <person name="Steffen K."/>
            <person name="Cardenas P."/>
        </authorList>
    </citation>
    <scope>NUCLEOTIDE SEQUENCE</scope>
</reference>
<dbReference type="AlphaFoldDB" id="A0AA35XKS1"/>
<accession>A0AA35XKS1</accession>
<gene>
    <name evidence="2" type="ORF">GBAR_LOCUS30364</name>
</gene>
<name>A0AA35XKS1_GEOBA</name>
<keyword evidence="3" id="KW-1185">Reference proteome</keyword>
<sequence length="48" mass="5577">MTWSVNRRRPSLSVSHGPPDLMSPSPPPLEWWLLLMMMRGQRRSVSSQ</sequence>
<protein>
    <submittedName>
        <fullName evidence="2">Uncharacterized protein</fullName>
    </submittedName>
</protein>
<feature type="region of interest" description="Disordered" evidence="1">
    <location>
        <begin position="1"/>
        <end position="24"/>
    </location>
</feature>
<proteinExistence type="predicted"/>
<dbReference type="EMBL" id="CASHTH010004294">
    <property type="protein sequence ID" value="CAI8055660.1"/>
    <property type="molecule type" value="Genomic_DNA"/>
</dbReference>
<organism evidence="2 3">
    <name type="scientific">Geodia barretti</name>
    <name type="common">Barrett's horny sponge</name>
    <dbReference type="NCBI Taxonomy" id="519541"/>
    <lineage>
        <taxon>Eukaryota</taxon>
        <taxon>Metazoa</taxon>
        <taxon>Porifera</taxon>
        <taxon>Demospongiae</taxon>
        <taxon>Heteroscleromorpha</taxon>
        <taxon>Tetractinellida</taxon>
        <taxon>Astrophorina</taxon>
        <taxon>Geodiidae</taxon>
        <taxon>Geodia</taxon>
    </lineage>
</organism>
<evidence type="ECO:0000256" key="1">
    <source>
        <dbReference type="SAM" id="MobiDB-lite"/>
    </source>
</evidence>